<reference evidence="1" key="1">
    <citation type="submission" date="2022-12" db="EMBL/GenBank/DDBJ databases">
        <title>Genome Sequence of Lasiodiplodia mahajangana.</title>
        <authorList>
            <person name="Buettner E."/>
        </authorList>
    </citation>
    <scope>NUCLEOTIDE SEQUENCE</scope>
    <source>
        <strain evidence="1">VT137</strain>
    </source>
</reference>
<sequence>MASSTLLRAGDVTEVSPPYQSVQAMPENEFLQLIDLGLSQDLSFSCGVKQDEDTVTGHILSGLESVGFRKLLAQGFDVTNLPLQDPRSRRLAESLAAEQRELAATGQETGHFANLILIPADRIDDSLLLSQFGLDSMLAAEFRTWFWATFRIDIPFLDILGSKNSLQSLAHLVQAHIMSTPPNEGPV</sequence>
<organism evidence="1 2">
    <name type="scientific">Lasiodiplodia mahajangana</name>
    <dbReference type="NCBI Taxonomy" id="1108764"/>
    <lineage>
        <taxon>Eukaryota</taxon>
        <taxon>Fungi</taxon>
        <taxon>Dikarya</taxon>
        <taxon>Ascomycota</taxon>
        <taxon>Pezizomycotina</taxon>
        <taxon>Dothideomycetes</taxon>
        <taxon>Dothideomycetes incertae sedis</taxon>
        <taxon>Botryosphaeriales</taxon>
        <taxon>Botryosphaeriaceae</taxon>
        <taxon>Lasiodiplodia</taxon>
    </lineage>
</organism>
<comment type="caution">
    <text evidence="1">The sequence shown here is derived from an EMBL/GenBank/DDBJ whole genome shotgun (WGS) entry which is preliminary data.</text>
</comment>
<keyword evidence="2" id="KW-1185">Reference proteome</keyword>
<proteinExistence type="predicted"/>
<protein>
    <submittedName>
        <fullName evidence="1">Uncharacterized protein</fullName>
    </submittedName>
</protein>
<evidence type="ECO:0000313" key="1">
    <source>
        <dbReference type="EMBL" id="KAJ8129996.1"/>
    </source>
</evidence>
<dbReference type="Proteomes" id="UP001153332">
    <property type="component" value="Unassembled WGS sequence"/>
</dbReference>
<evidence type="ECO:0000313" key="2">
    <source>
        <dbReference type="Proteomes" id="UP001153332"/>
    </source>
</evidence>
<dbReference type="EMBL" id="JAPUUL010000608">
    <property type="protein sequence ID" value="KAJ8129996.1"/>
    <property type="molecule type" value="Genomic_DNA"/>
</dbReference>
<accession>A0ACC2JR98</accession>
<name>A0ACC2JR98_9PEZI</name>
<gene>
    <name evidence="1" type="ORF">O1611_g3636</name>
</gene>